<dbReference type="InterPro" id="IPR011701">
    <property type="entry name" value="MFS"/>
</dbReference>
<sequence length="391" mass="42016">MNKRVYLLTIVSFVVGMVELIIGGILDLIADDLNVSLGKAGFLITVFSLVFAIAAPILLTMTARIERKRLTLISLFVFLIGTALVIISTTYTMLLIARILSAASGSLLVVLCVTIASNIVDEKYRARAIGVVFMGISSSLVLGIPIGLMLGNAFGWRAPFIFIAALTVLSILGVYFFMEGLDPKPVIPIMQQLRTLKDRIVLFAQLTSFLFLAGHLTLYGYLTPFLKMTLGLNGTWVSIVYLIFGVAAVFGGGIGGSLADRFGTKPTIISVIIVFGISIFMIPYTTFAFPLFLAVMIIWSMLSWAITPAMQSYLIESSPETSDIQQSLNNSALHFGIAFGSMIGGIVIENASVEMNATVGGFLVILALGAAVFSMSKKEHSTSSTEAKTMA</sequence>
<evidence type="ECO:0000256" key="2">
    <source>
        <dbReference type="ARBA" id="ARBA00022448"/>
    </source>
</evidence>
<feature type="transmembrane region" description="Helical" evidence="7">
    <location>
        <begin position="291"/>
        <end position="310"/>
    </location>
</feature>
<evidence type="ECO:0000256" key="7">
    <source>
        <dbReference type="SAM" id="Phobius"/>
    </source>
</evidence>
<keyword evidence="4 7" id="KW-0812">Transmembrane</keyword>
<feature type="transmembrane region" description="Helical" evidence="7">
    <location>
        <begin position="234"/>
        <end position="255"/>
    </location>
</feature>
<feature type="transmembrane region" description="Helical" evidence="7">
    <location>
        <begin position="42"/>
        <end position="63"/>
    </location>
</feature>
<feature type="domain" description="Major facilitator superfamily (MFS) profile" evidence="8">
    <location>
        <begin position="4"/>
        <end position="379"/>
    </location>
</feature>
<feature type="transmembrane region" description="Helical" evidence="7">
    <location>
        <begin position="95"/>
        <end position="116"/>
    </location>
</feature>
<feature type="transmembrane region" description="Helical" evidence="7">
    <location>
        <begin position="156"/>
        <end position="178"/>
    </location>
</feature>
<reference evidence="9 10" key="1">
    <citation type="submission" date="2023-07" db="EMBL/GenBank/DDBJ databases">
        <title>Sorghum-associated microbial communities from plants grown in Nebraska, USA.</title>
        <authorList>
            <person name="Schachtman D."/>
        </authorList>
    </citation>
    <scope>NUCLEOTIDE SEQUENCE [LARGE SCALE GENOMIC DNA]</scope>
    <source>
        <strain evidence="9 10">BE211</strain>
    </source>
</reference>
<keyword evidence="10" id="KW-1185">Reference proteome</keyword>
<evidence type="ECO:0000313" key="10">
    <source>
        <dbReference type="Proteomes" id="UP001258181"/>
    </source>
</evidence>
<dbReference type="SUPFAM" id="SSF103473">
    <property type="entry name" value="MFS general substrate transporter"/>
    <property type="match status" value="1"/>
</dbReference>
<comment type="subcellular location">
    <subcellularLocation>
        <location evidence="1">Cell membrane</location>
        <topology evidence="1">Multi-pass membrane protein</topology>
    </subcellularLocation>
</comment>
<dbReference type="InterPro" id="IPR020846">
    <property type="entry name" value="MFS_dom"/>
</dbReference>
<evidence type="ECO:0000256" key="6">
    <source>
        <dbReference type="ARBA" id="ARBA00023136"/>
    </source>
</evidence>
<dbReference type="PRINTS" id="PR01035">
    <property type="entry name" value="TCRTETA"/>
</dbReference>
<keyword evidence="3" id="KW-1003">Cell membrane</keyword>
<dbReference type="CDD" id="cd17324">
    <property type="entry name" value="MFS_NepI_like"/>
    <property type="match status" value="1"/>
</dbReference>
<feature type="transmembrane region" description="Helical" evidence="7">
    <location>
        <begin position="7"/>
        <end position="30"/>
    </location>
</feature>
<feature type="transmembrane region" description="Helical" evidence="7">
    <location>
        <begin position="70"/>
        <end position="89"/>
    </location>
</feature>
<evidence type="ECO:0000313" key="9">
    <source>
        <dbReference type="EMBL" id="MDR7073285.1"/>
    </source>
</evidence>
<evidence type="ECO:0000256" key="5">
    <source>
        <dbReference type="ARBA" id="ARBA00022989"/>
    </source>
</evidence>
<protein>
    <submittedName>
        <fullName evidence="9">DHA1 family purine base/nucleoside efflux pump-like MFS transporter</fullName>
    </submittedName>
</protein>
<dbReference type="PANTHER" id="PTHR43124:SF10">
    <property type="entry name" value="PURINE EFFLUX PUMP PBUE"/>
    <property type="match status" value="1"/>
</dbReference>
<evidence type="ECO:0000259" key="8">
    <source>
        <dbReference type="PROSITE" id="PS50850"/>
    </source>
</evidence>
<dbReference type="InterPro" id="IPR001958">
    <property type="entry name" value="Tet-R_TetA/multi-R_MdtG-like"/>
</dbReference>
<proteinExistence type="predicted"/>
<feature type="transmembrane region" description="Helical" evidence="7">
    <location>
        <begin position="128"/>
        <end position="150"/>
    </location>
</feature>
<feature type="transmembrane region" description="Helical" evidence="7">
    <location>
        <begin position="331"/>
        <end position="351"/>
    </location>
</feature>
<feature type="transmembrane region" description="Helical" evidence="7">
    <location>
        <begin position="267"/>
        <end position="285"/>
    </location>
</feature>
<dbReference type="RefSeq" id="WP_310258786.1">
    <property type="nucleotide sequence ID" value="NZ_JAVDWA010000003.1"/>
</dbReference>
<dbReference type="InterPro" id="IPR050189">
    <property type="entry name" value="MFS_Efflux_Transporters"/>
</dbReference>
<dbReference type="PANTHER" id="PTHR43124">
    <property type="entry name" value="PURINE EFFLUX PUMP PBUE"/>
    <property type="match status" value="1"/>
</dbReference>
<keyword evidence="6 7" id="KW-0472">Membrane</keyword>
<dbReference type="Gene3D" id="1.20.1250.20">
    <property type="entry name" value="MFS general substrate transporter like domains"/>
    <property type="match status" value="2"/>
</dbReference>
<organism evidence="9 10">
    <name type="scientific">Fictibacillus barbaricus</name>
    <dbReference type="NCBI Taxonomy" id="182136"/>
    <lineage>
        <taxon>Bacteria</taxon>
        <taxon>Bacillati</taxon>
        <taxon>Bacillota</taxon>
        <taxon>Bacilli</taxon>
        <taxon>Bacillales</taxon>
        <taxon>Fictibacillaceae</taxon>
        <taxon>Fictibacillus</taxon>
    </lineage>
</organism>
<comment type="caution">
    <text evidence="9">The sequence shown here is derived from an EMBL/GenBank/DDBJ whole genome shotgun (WGS) entry which is preliminary data.</text>
</comment>
<feature type="transmembrane region" description="Helical" evidence="7">
    <location>
        <begin position="199"/>
        <end position="222"/>
    </location>
</feature>
<keyword evidence="5 7" id="KW-1133">Transmembrane helix</keyword>
<accession>A0ABU1U1C6</accession>
<dbReference type="PROSITE" id="PS50850">
    <property type="entry name" value="MFS"/>
    <property type="match status" value="1"/>
</dbReference>
<gene>
    <name evidence="9" type="ORF">J2X07_002271</name>
</gene>
<name>A0ABU1U1C6_9BACL</name>
<dbReference type="Proteomes" id="UP001258181">
    <property type="component" value="Unassembled WGS sequence"/>
</dbReference>
<evidence type="ECO:0000256" key="1">
    <source>
        <dbReference type="ARBA" id="ARBA00004651"/>
    </source>
</evidence>
<evidence type="ECO:0000256" key="3">
    <source>
        <dbReference type="ARBA" id="ARBA00022475"/>
    </source>
</evidence>
<dbReference type="EMBL" id="JAVDWA010000003">
    <property type="protein sequence ID" value="MDR7073285.1"/>
    <property type="molecule type" value="Genomic_DNA"/>
</dbReference>
<dbReference type="Pfam" id="PF07690">
    <property type="entry name" value="MFS_1"/>
    <property type="match status" value="1"/>
</dbReference>
<keyword evidence="2" id="KW-0813">Transport</keyword>
<evidence type="ECO:0000256" key="4">
    <source>
        <dbReference type="ARBA" id="ARBA00022692"/>
    </source>
</evidence>
<feature type="transmembrane region" description="Helical" evidence="7">
    <location>
        <begin position="357"/>
        <end position="375"/>
    </location>
</feature>
<dbReference type="InterPro" id="IPR036259">
    <property type="entry name" value="MFS_trans_sf"/>
</dbReference>